<dbReference type="Proteomes" id="UP000000818">
    <property type="component" value="Chromosome"/>
</dbReference>
<evidence type="ECO:0000313" key="1">
    <source>
        <dbReference type="EMBL" id="BAB80808.1"/>
    </source>
</evidence>
<dbReference type="STRING" id="195102.gene:10490365"/>
<proteinExistence type="predicted"/>
<evidence type="ECO:0000313" key="2">
    <source>
        <dbReference type="Proteomes" id="UP000000818"/>
    </source>
</evidence>
<dbReference type="AlphaFoldDB" id="Q8XLE0"/>
<protein>
    <submittedName>
        <fullName evidence="1">Uncharacterized protein</fullName>
    </submittedName>
</protein>
<organism evidence="1 2">
    <name type="scientific">Clostridium perfringens (strain 13 / Type A)</name>
    <dbReference type="NCBI Taxonomy" id="195102"/>
    <lineage>
        <taxon>Bacteria</taxon>
        <taxon>Bacillati</taxon>
        <taxon>Bacillota</taxon>
        <taxon>Clostridia</taxon>
        <taxon>Eubacteriales</taxon>
        <taxon>Clostridiaceae</taxon>
        <taxon>Clostridium</taxon>
    </lineage>
</organism>
<dbReference type="KEGG" id="cpe:CPE1102"/>
<reference evidence="1 2" key="1">
    <citation type="journal article" date="2002" name="Proc. Natl. Acad. Sci. U.S.A.">
        <title>Complete genome sequence of Clostridium perfringens, an anaerobic flesh-eater.</title>
        <authorList>
            <person name="Shimizu T."/>
            <person name="Ohtani K."/>
            <person name="Hirakawa H."/>
            <person name="Ohshima K."/>
            <person name="Yamashita A."/>
            <person name="Shiba T."/>
            <person name="Ogasawara N."/>
            <person name="Hattori M."/>
            <person name="Kuhara S."/>
            <person name="Hayashi H."/>
        </authorList>
    </citation>
    <scope>NUCLEOTIDE SEQUENCE [LARGE SCALE GENOMIC DNA]</scope>
    <source>
        <strain evidence="2">13 / Type A</strain>
    </source>
</reference>
<gene>
    <name evidence="1" type="ordered locus">CPE1102</name>
</gene>
<accession>Q8XLE0</accession>
<name>Q8XLE0_CLOPE</name>
<dbReference type="HOGENOM" id="CLU_1007232_0_0_9"/>
<dbReference type="EMBL" id="BA000016">
    <property type="protein sequence ID" value="BAB80808.1"/>
    <property type="molecule type" value="Genomic_DNA"/>
</dbReference>
<dbReference type="RefSeq" id="WP_011010240.1">
    <property type="nucleotide sequence ID" value="NC_003366.1"/>
</dbReference>
<sequence>MTKEQLTEELEGILEKRWWADLEWVKTEDFRLSLLKEVITLTDYYKDTMLTEDDVLKLINYSFDIFNIALENSKEYIDDKKVLKVAANPCYWDGEKVFFHGEEYGFTSIKNIELFKSLELGEKISLLEAMTGLDQEEKPEYLCLFEYKEDEYLLERDWSGDLEYYTLDEAIDEWMGNDEENMIEESKYVDEDSYYIQLLLELQGYQVVILERSRFLDHSHLDEIYKYLKEGYKLIRAVDLAYVEKAEKLDKQDGWYDNERSMQTFVNNCLYTTLVK</sequence>